<keyword evidence="2" id="KW-0813">Transport</keyword>
<evidence type="ECO:0000256" key="6">
    <source>
        <dbReference type="ARBA" id="ARBA00023136"/>
    </source>
</evidence>
<organism evidence="10 11">
    <name type="scientific">Catenulispora subtropica</name>
    <dbReference type="NCBI Taxonomy" id="450798"/>
    <lineage>
        <taxon>Bacteria</taxon>
        <taxon>Bacillati</taxon>
        <taxon>Actinomycetota</taxon>
        <taxon>Actinomycetes</taxon>
        <taxon>Catenulisporales</taxon>
        <taxon>Catenulisporaceae</taxon>
        <taxon>Catenulispora</taxon>
    </lineage>
</organism>
<feature type="transmembrane region" description="Helical" evidence="8">
    <location>
        <begin position="90"/>
        <end position="109"/>
    </location>
</feature>
<dbReference type="PANTHER" id="PTHR42718:SF42">
    <property type="entry name" value="EXPORT PROTEIN"/>
    <property type="match status" value="1"/>
</dbReference>
<keyword evidence="3" id="KW-1003">Cell membrane</keyword>
<evidence type="ECO:0000256" key="5">
    <source>
        <dbReference type="ARBA" id="ARBA00022989"/>
    </source>
</evidence>
<dbReference type="Gene3D" id="1.20.1250.20">
    <property type="entry name" value="MFS general substrate transporter like domains"/>
    <property type="match status" value="1"/>
</dbReference>
<feature type="transmembrane region" description="Helical" evidence="8">
    <location>
        <begin position="59"/>
        <end position="78"/>
    </location>
</feature>
<dbReference type="InterPro" id="IPR011701">
    <property type="entry name" value="MFS"/>
</dbReference>
<feature type="transmembrane region" description="Helical" evidence="8">
    <location>
        <begin position="278"/>
        <end position="296"/>
    </location>
</feature>
<evidence type="ECO:0000256" key="3">
    <source>
        <dbReference type="ARBA" id="ARBA00022475"/>
    </source>
</evidence>
<keyword evidence="5 8" id="KW-1133">Transmembrane helix</keyword>
<keyword evidence="6 8" id="KW-0472">Membrane</keyword>
<feature type="transmembrane region" description="Helical" evidence="8">
    <location>
        <begin position="240"/>
        <end position="257"/>
    </location>
</feature>
<comment type="subcellular location">
    <subcellularLocation>
        <location evidence="1">Cell membrane</location>
        <topology evidence="1">Multi-pass membrane protein</topology>
    </subcellularLocation>
</comment>
<evidence type="ECO:0000313" key="10">
    <source>
        <dbReference type="EMBL" id="GAA1963015.1"/>
    </source>
</evidence>
<sequence>MSTATTATTADRIQAATIGHPVRTFLVTAVAMFMAQLDNLVVSIALPSIRESLHAGLSGLQWTVSAYTLTFAVFLLTGSTLGDRFGRRNLFVAGLAVFTAASVASALAPNIGVLIAARAVQGMGGAVIVPLSLTLLSASVRPERRGAAVGAWGAIGGLAVALGPVIGGAVVEAASWQWIFWVNVPLGVVLLPLAWFGLTESRGAARRLDVVGTVLATGGLLGVVLGLIRGGEAGWTTPPVLTGFVAGAALLIAFVVWELRTDAPMVPMHLFRGRSFPLINLSALLMSFGMFGAVFFLSQLFQTVYGDSPLASGVRILPWTGMPMLVAPIAGILSDRIGGKWIVTAGLGLQAVALAWIAAVVTVDVDYTALLPAFVLGGTGMAMFFAPIANLVLGSVRRHEEGIASGVNNTLRELGGVLGIAVMGAVFSANGGYGPTATKSPAQHFLDGVIPAVFTGAAILAVAMLAMWLVPSRRQASAEEVLVSHVAQDADADQEAEDIAQGVGGPVEGHRNKEAAGAAA</sequence>
<evidence type="ECO:0000256" key="8">
    <source>
        <dbReference type="SAM" id="Phobius"/>
    </source>
</evidence>
<feature type="transmembrane region" description="Helical" evidence="8">
    <location>
        <begin position="414"/>
        <end position="433"/>
    </location>
</feature>
<protein>
    <submittedName>
        <fullName evidence="10">MFS transporter</fullName>
    </submittedName>
</protein>
<feature type="transmembrane region" description="Helical" evidence="8">
    <location>
        <begin position="210"/>
        <end position="228"/>
    </location>
</feature>
<feature type="transmembrane region" description="Helical" evidence="8">
    <location>
        <begin position="341"/>
        <end position="363"/>
    </location>
</feature>
<dbReference type="EMBL" id="BAAAQM010000008">
    <property type="protein sequence ID" value="GAA1963015.1"/>
    <property type="molecule type" value="Genomic_DNA"/>
</dbReference>
<dbReference type="PRINTS" id="PR01036">
    <property type="entry name" value="TCRTETB"/>
</dbReference>
<reference evidence="10 11" key="1">
    <citation type="journal article" date="2019" name="Int. J. Syst. Evol. Microbiol.">
        <title>The Global Catalogue of Microorganisms (GCM) 10K type strain sequencing project: providing services to taxonomists for standard genome sequencing and annotation.</title>
        <authorList>
            <consortium name="The Broad Institute Genomics Platform"/>
            <consortium name="The Broad Institute Genome Sequencing Center for Infectious Disease"/>
            <person name="Wu L."/>
            <person name="Ma J."/>
        </authorList>
    </citation>
    <scope>NUCLEOTIDE SEQUENCE [LARGE SCALE GENOMIC DNA]</scope>
    <source>
        <strain evidence="10 11">JCM 16013</strain>
    </source>
</reference>
<dbReference type="InterPro" id="IPR020846">
    <property type="entry name" value="MFS_dom"/>
</dbReference>
<feature type="transmembrane region" description="Helical" evidence="8">
    <location>
        <begin position="316"/>
        <end position="334"/>
    </location>
</feature>
<dbReference type="SUPFAM" id="SSF103473">
    <property type="entry name" value="MFS general substrate transporter"/>
    <property type="match status" value="2"/>
</dbReference>
<feature type="transmembrane region" description="Helical" evidence="8">
    <location>
        <begin position="115"/>
        <end position="136"/>
    </location>
</feature>
<evidence type="ECO:0000256" key="4">
    <source>
        <dbReference type="ARBA" id="ARBA00022692"/>
    </source>
</evidence>
<comment type="caution">
    <text evidence="10">The sequence shown here is derived from an EMBL/GenBank/DDBJ whole genome shotgun (WGS) entry which is preliminary data.</text>
</comment>
<evidence type="ECO:0000256" key="7">
    <source>
        <dbReference type="SAM" id="MobiDB-lite"/>
    </source>
</evidence>
<dbReference type="Pfam" id="PF07690">
    <property type="entry name" value="MFS_1"/>
    <property type="match status" value="1"/>
</dbReference>
<evidence type="ECO:0000313" key="11">
    <source>
        <dbReference type="Proteomes" id="UP001499854"/>
    </source>
</evidence>
<keyword evidence="4 8" id="KW-0812">Transmembrane</keyword>
<dbReference type="CDD" id="cd17321">
    <property type="entry name" value="MFS_MMR_MDR_like"/>
    <property type="match status" value="1"/>
</dbReference>
<feature type="domain" description="Major facilitator superfamily (MFS) profile" evidence="9">
    <location>
        <begin position="24"/>
        <end position="475"/>
    </location>
</feature>
<dbReference type="Gene3D" id="1.20.1720.10">
    <property type="entry name" value="Multidrug resistance protein D"/>
    <property type="match status" value="1"/>
</dbReference>
<dbReference type="PANTHER" id="PTHR42718">
    <property type="entry name" value="MAJOR FACILITATOR SUPERFAMILY MULTIDRUG TRANSPORTER MFSC"/>
    <property type="match status" value="1"/>
</dbReference>
<feature type="transmembrane region" description="Helical" evidence="8">
    <location>
        <begin position="445"/>
        <end position="470"/>
    </location>
</feature>
<keyword evidence="11" id="KW-1185">Reference proteome</keyword>
<accession>A0ABN2R3E5</accession>
<feature type="transmembrane region" description="Helical" evidence="8">
    <location>
        <begin position="148"/>
        <end position="166"/>
    </location>
</feature>
<dbReference type="InterPro" id="IPR004638">
    <property type="entry name" value="EmrB-like"/>
</dbReference>
<gene>
    <name evidence="10" type="ORF">GCM10009838_20040</name>
</gene>
<feature type="transmembrane region" description="Helical" evidence="8">
    <location>
        <begin position="178"/>
        <end position="198"/>
    </location>
</feature>
<name>A0ABN2R3E5_9ACTN</name>
<dbReference type="Proteomes" id="UP001499854">
    <property type="component" value="Unassembled WGS sequence"/>
</dbReference>
<evidence type="ECO:0000256" key="2">
    <source>
        <dbReference type="ARBA" id="ARBA00022448"/>
    </source>
</evidence>
<feature type="transmembrane region" description="Helical" evidence="8">
    <location>
        <begin position="369"/>
        <end position="393"/>
    </location>
</feature>
<proteinExistence type="predicted"/>
<dbReference type="PROSITE" id="PS50850">
    <property type="entry name" value="MFS"/>
    <property type="match status" value="1"/>
</dbReference>
<evidence type="ECO:0000256" key="1">
    <source>
        <dbReference type="ARBA" id="ARBA00004651"/>
    </source>
</evidence>
<dbReference type="NCBIfam" id="TIGR00711">
    <property type="entry name" value="efflux_EmrB"/>
    <property type="match status" value="1"/>
</dbReference>
<dbReference type="InterPro" id="IPR036259">
    <property type="entry name" value="MFS_trans_sf"/>
</dbReference>
<evidence type="ECO:0000259" key="9">
    <source>
        <dbReference type="PROSITE" id="PS50850"/>
    </source>
</evidence>
<feature type="region of interest" description="Disordered" evidence="7">
    <location>
        <begin position="493"/>
        <end position="520"/>
    </location>
</feature>